<dbReference type="AlphaFoldDB" id="A0AAV9E4J4"/>
<dbReference type="GO" id="GO:0003723">
    <property type="term" value="F:RNA binding"/>
    <property type="evidence" value="ECO:0007669"/>
    <property type="project" value="InterPro"/>
</dbReference>
<dbReference type="GO" id="GO:0000472">
    <property type="term" value="P:endonucleolytic cleavage to generate mature 5'-end of SSU-rRNA from (SSU-rRNA, 5.8S rRNA, LSU-rRNA)"/>
    <property type="evidence" value="ECO:0007669"/>
    <property type="project" value="TreeGrafter"/>
</dbReference>
<evidence type="ECO:0000313" key="4">
    <source>
        <dbReference type="EMBL" id="KAK1308455.1"/>
    </source>
</evidence>
<comment type="caution">
    <text evidence="4">The sequence shown here is derived from an EMBL/GenBank/DDBJ whole genome shotgun (WGS) entry which is preliminary data.</text>
</comment>
<gene>
    <name evidence="4" type="ORF">QJS10_CPA09g00020</name>
</gene>
<dbReference type="SMART" id="SM00025">
    <property type="entry name" value="Pumilio"/>
    <property type="match status" value="4"/>
</dbReference>
<feature type="region of interest" description="Disordered" evidence="3">
    <location>
        <begin position="658"/>
        <end position="754"/>
    </location>
</feature>
<dbReference type="EMBL" id="JAUJYO010000009">
    <property type="protein sequence ID" value="KAK1308455.1"/>
    <property type="molecule type" value="Genomic_DNA"/>
</dbReference>
<feature type="compositionally biased region" description="Basic and acidic residues" evidence="3">
    <location>
        <begin position="666"/>
        <end position="685"/>
    </location>
</feature>
<dbReference type="GO" id="GO:0000447">
    <property type="term" value="P:endonucleolytic cleavage in ITS1 to separate SSU-rRNA from 5.8S rRNA and LSU-rRNA from tricistronic rRNA transcript (SSU-rRNA, 5.8S rRNA, LSU-rRNA)"/>
    <property type="evidence" value="ECO:0007669"/>
    <property type="project" value="TreeGrafter"/>
</dbReference>
<dbReference type="GO" id="GO:0030688">
    <property type="term" value="C:preribosome, small subunit precursor"/>
    <property type="evidence" value="ECO:0007669"/>
    <property type="project" value="TreeGrafter"/>
</dbReference>
<evidence type="ECO:0000256" key="3">
    <source>
        <dbReference type="SAM" id="MobiDB-lite"/>
    </source>
</evidence>
<dbReference type="InterPro" id="IPR001313">
    <property type="entry name" value="Pumilio_RNA-bd_rpt"/>
</dbReference>
<reference evidence="4" key="1">
    <citation type="journal article" date="2023" name="Nat. Commun.">
        <title>Diploid and tetraploid genomes of Acorus and the evolution of monocots.</title>
        <authorList>
            <person name="Ma L."/>
            <person name="Liu K.W."/>
            <person name="Li Z."/>
            <person name="Hsiao Y.Y."/>
            <person name="Qi Y."/>
            <person name="Fu T."/>
            <person name="Tang G.D."/>
            <person name="Zhang D."/>
            <person name="Sun W.H."/>
            <person name="Liu D.K."/>
            <person name="Li Y."/>
            <person name="Chen G.Z."/>
            <person name="Liu X.D."/>
            <person name="Liao X.Y."/>
            <person name="Jiang Y.T."/>
            <person name="Yu X."/>
            <person name="Hao Y."/>
            <person name="Huang J."/>
            <person name="Zhao X.W."/>
            <person name="Ke S."/>
            <person name="Chen Y.Y."/>
            <person name="Wu W.L."/>
            <person name="Hsu J.L."/>
            <person name="Lin Y.F."/>
            <person name="Huang M.D."/>
            <person name="Li C.Y."/>
            <person name="Huang L."/>
            <person name="Wang Z.W."/>
            <person name="Zhao X."/>
            <person name="Zhong W.Y."/>
            <person name="Peng D.H."/>
            <person name="Ahmad S."/>
            <person name="Lan S."/>
            <person name="Zhang J.S."/>
            <person name="Tsai W.C."/>
            <person name="Van de Peer Y."/>
            <person name="Liu Z.J."/>
        </authorList>
    </citation>
    <scope>NUCLEOTIDE SEQUENCE</scope>
    <source>
        <strain evidence="4">CP</strain>
    </source>
</reference>
<dbReference type="GO" id="GO:0000480">
    <property type="term" value="P:endonucleolytic cleavage in 5'-ETS of tricistronic rRNA transcript (SSU-rRNA, 5.8S rRNA, LSU-rRNA)"/>
    <property type="evidence" value="ECO:0007669"/>
    <property type="project" value="TreeGrafter"/>
</dbReference>
<accession>A0AAV9E4J4</accession>
<evidence type="ECO:0000256" key="2">
    <source>
        <dbReference type="ARBA" id="ARBA00022845"/>
    </source>
</evidence>
<organism evidence="4 5">
    <name type="scientific">Acorus calamus</name>
    <name type="common">Sweet flag</name>
    <dbReference type="NCBI Taxonomy" id="4465"/>
    <lineage>
        <taxon>Eukaryota</taxon>
        <taxon>Viridiplantae</taxon>
        <taxon>Streptophyta</taxon>
        <taxon>Embryophyta</taxon>
        <taxon>Tracheophyta</taxon>
        <taxon>Spermatophyta</taxon>
        <taxon>Magnoliopsida</taxon>
        <taxon>Liliopsida</taxon>
        <taxon>Acoraceae</taxon>
        <taxon>Acorus</taxon>
    </lineage>
</organism>
<feature type="region of interest" description="Disordered" evidence="3">
    <location>
        <begin position="1"/>
        <end position="98"/>
    </location>
</feature>
<dbReference type="PANTHER" id="PTHR13102">
    <property type="entry name" value="NUCLEOLAR PROTEIN 9"/>
    <property type="match status" value="1"/>
</dbReference>
<feature type="compositionally biased region" description="Basic residues" evidence="3">
    <location>
        <begin position="28"/>
        <end position="42"/>
    </location>
</feature>
<dbReference type="Pfam" id="PF22493">
    <property type="entry name" value="PUF_NOP9"/>
    <property type="match status" value="1"/>
</dbReference>
<dbReference type="GO" id="GO:0005730">
    <property type="term" value="C:nucleolus"/>
    <property type="evidence" value="ECO:0007669"/>
    <property type="project" value="TreeGrafter"/>
</dbReference>
<feature type="compositionally biased region" description="Basic and acidic residues" evidence="3">
    <location>
        <begin position="43"/>
        <end position="57"/>
    </location>
</feature>
<dbReference type="InterPro" id="IPR016024">
    <property type="entry name" value="ARM-type_fold"/>
</dbReference>
<dbReference type="PANTHER" id="PTHR13102:SF0">
    <property type="entry name" value="NUCLEOLAR PROTEIN 9"/>
    <property type="match status" value="1"/>
</dbReference>
<feature type="compositionally biased region" description="Low complexity" evidence="3">
    <location>
        <begin position="735"/>
        <end position="753"/>
    </location>
</feature>
<dbReference type="GO" id="GO:0030686">
    <property type="term" value="C:90S preribosome"/>
    <property type="evidence" value="ECO:0007669"/>
    <property type="project" value="TreeGrafter"/>
</dbReference>
<keyword evidence="2" id="KW-0810">Translation regulation</keyword>
<keyword evidence="1" id="KW-0677">Repeat</keyword>
<evidence type="ECO:0000313" key="5">
    <source>
        <dbReference type="Proteomes" id="UP001180020"/>
    </source>
</evidence>
<feature type="compositionally biased region" description="Polar residues" evidence="3">
    <location>
        <begin position="690"/>
        <end position="700"/>
    </location>
</feature>
<dbReference type="InterPro" id="IPR011989">
    <property type="entry name" value="ARM-like"/>
</dbReference>
<sequence>MACFGSKTLQRGARPGPPDLAEDDHNPSNRRRRKDKGKKNRSPRREEPLEPAKDRPSKMKKKHNNKKEGMKSKPHRKSSENRPNPSPPPPLAPRRKVDPETIKYFSEIAGLFEGEKLEIDERVVVCSNALEESKGKELELATDPTISHTLQILIEGCDLDHLCGFLVSSATVFPSMAMASGGSHVAETALKALAFHLQNDENAYSFIEDTLTKICKVVVVESVNLMHSPYGSHVLRSLLCLCKGVPLDSMELFHVTKSSTVLAERLSNGSRQLSGKLLQFERGFPELLKFILREMLKHAGDDIGTLRANKHSSFVLQTVLKLLVGDDQELMHVIPIVLGCSPEDNAGGKFIEVLTIEDVSDLLNDTASSHLVEVIMEVAPEPLYDDILTKVFRKSLFEVSCHQCGNFIIQAMVSSVKSQAQMELIWEELGPHIKELLEVGKPGVVASLLAACQRLQTHCQESCRALAAAVHSESEPVSCIVPHILYLDGYFSCKEKTGWRWPTGDKMHILGCLMLQIIFKYPSQSVQPYVTSILSMEAHHASEAAKDAGGGRVIEAFLISDASVKQKQKLIRKLEGHFGNLAMHPSGSFTVEKCFIASNVSLKEIIASEVLAMRPELYKTRHGPYILRKLDIDGFAMRHEQWKSSIATKQNTYRDFSSIFGSKNEPQMEKQTEPKRAREESDQHLHISGHSASSDIQFSTGGVLKGSSEIQHHQVKRKKSSDITASDNARNMKFTRSGTSATSSSTSNKRNTSMGELEALVGKTTLNAGEVRKLFGSSISNKELQSMVGAANLSKKPRL</sequence>
<protein>
    <recommendedName>
        <fullName evidence="6">Pumilio homolog 23</fullName>
    </recommendedName>
</protein>
<evidence type="ECO:0008006" key="6">
    <source>
        <dbReference type="Google" id="ProtNLM"/>
    </source>
</evidence>
<dbReference type="Proteomes" id="UP001180020">
    <property type="component" value="Unassembled WGS sequence"/>
</dbReference>
<reference evidence="4" key="2">
    <citation type="submission" date="2023-06" db="EMBL/GenBank/DDBJ databases">
        <authorList>
            <person name="Ma L."/>
            <person name="Liu K.-W."/>
            <person name="Li Z."/>
            <person name="Hsiao Y.-Y."/>
            <person name="Qi Y."/>
            <person name="Fu T."/>
            <person name="Tang G."/>
            <person name="Zhang D."/>
            <person name="Sun W.-H."/>
            <person name="Liu D.-K."/>
            <person name="Li Y."/>
            <person name="Chen G.-Z."/>
            <person name="Liu X.-D."/>
            <person name="Liao X.-Y."/>
            <person name="Jiang Y.-T."/>
            <person name="Yu X."/>
            <person name="Hao Y."/>
            <person name="Huang J."/>
            <person name="Zhao X.-W."/>
            <person name="Ke S."/>
            <person name="Chen Y.-Y."/>
            <person name="Wu W.-L."/>
            <person name="Hsu J.-L."/>
            <person name="Lin Y.-F."/>
            <person name="Huang M.-D."/>
            <person name="Li C.-Y."/>
            <person name="Huang L."/>
            <person name="Wang Z.-W."/>
            <person name="Zhao X."/>
            <person name="Zhong W.-Y."/>
            <person name="Peng D.-H."/>
            <person name="Ahmad S."/>
            <person name="Lan S."/>
            <person name="Zhang J.-S."/>
            <person name="Tsai W.-C."/>
            <person name="Van De Peer Y."/>
            <person name="Liu Z.-J."/>
        </authorList>
    </citation>
    <scope>NUCLEOTIDE SEQUENCE</scope>
    <source>
        <strain evidence="4">CP</strain>
        <tissue evidence="4">Leaves</tissue>
    </source>
</reference>
<dbReference type="InterPro" id="IPR040000">
    <property type="entry name" value="NOP9"/>
</dbReference>
<dbReference type="GO" id="GO:0006417">
    <property type="term" value="P:regulation of translation"/>
    <property type="evidence" value="ECO:0007669"/>
    <property type="project" value="UniProtKB-KW"/>
</dbReference>
<keyword evidence="5" id="KW-1185">Reference proteome</keyword>
<evidence type="ECO:0000256" key="1">
    <source>
        <dbReference type="ARBA" id="ARBA00022737"/>
    </source>
</evidence>
<dbReference type="SUPFAM" id="SSF48371">
    <property type="entry name" value="ARM repeat"/>
    <property type="match status" value="1"/>
</dbReference>
<name>A0AAV9E4J4_ACOCL</name>
<proteinExistence type="predicted"/>
<dbReference type="GO" id="GO:0000056">
    <property type="term" value="P:ribosomal small subunit export from nucleus"/>
    <property type="evidence" value="ECO:0007669"/>
    <property type="project" value="TreeGrafter"/>
</dbReference>
<dbReference type="Gene3D" id="1.25.10.10">
    <property type="entry name" value="Leucine-rich Repeat Variant"/>
    <property type="match status" value="2"/>
</dbReference>